<protein>
    <recommendedName>
        <fullName evidence="8">4,4'-diaponeurosporene oxygenase</fullName>
    </recommendedName>
    <alternativeName>
        <fullName evidence="9">4,4'-diaponeurosporene oxidase</fullName>
    </alternativeName>
    <alternativeName>
        <fullName evidence="10">Carotenoid oxidase</fullName>
    </alternativeName>
</protein>
<comment type="cofactor">
    <cofactor evidence="1">
        <name>FAD</name>
        <dbReference type="ChEBI" id="CHEBI:57692"/>
    </cofactor>
</comment>
<evidence type="ECO:0000256" key="6">
    <source>
        <dbReference type="ARBA" id="ARBA00037901"/>
    </source>
</evidence>
<dbReference type="PANTHER" id="PTHR43734:SF7">
    <property type="entry name" value="4,4'-DIAPONEUROSPORENE OXYGENASE"/>
    <property type="match status" value="1"/>
</dbReference>
<keyword evidence="4" id="KW-0274">FAD</keyword>
<keyword evidence="5 12" id="KW-0560">Oxidoreductase</keyword>
<dbReference type="InterPro" id="IPR014105">
    <property type="entry name" value="Carotenoid/retinoid_OxRdtase"/>
</dbReference>
<reference evidence="14" key="1">
    <citation type="journal article" date="2023" name="Antibiotics">
        <title>Prevalence and Molecular Characterization of Methicillin-Resistant Staphylococci (MRS) and Mammaliicocci (MRM) in Dromedary Camels from Algeria: First Detection of SCCmec-mecC Hybrid in Methicillin-Resistant Mammaliicoccus lentus.</title>
        <authorList>
            <person name="Belhout C."/>
            <person name="Boyen F."/>
            <person name="Vereecke N."/>
            <person name="Theuns S."/>
            <person name="Taibi N."/>
            <person name="Stegger M."/>
            <person name="de la Fe-Rodriguez P.Y."/>
            <person name="Bouayad L."/>
            <person name="Elgroud R."/>
            <person name="Butaye P."/>
        </authorList>
    </citation>
    <scope>NUCLEOTIDE SEQUENCE</scope>
    <source>
        <strain evidence="14">7048</strain>
    </source>
</reference>
<proteinExistence type="inferred from homology"/>
<evidence type="ECO:0000256" key="11">
    <source>
        <dbReference type="ARBA" id="ARBA00048532"/>
    </source>
</evidence>
<dbReference type="Proteomes" id="UP001223261">
    <property type="component" value="Chromosome"/>
</dbReference>
<sequence>MNKNIVVIGGGLGGISAAIRMAQEGYTVDLYEQNNHIGGKVNRLDVEDFGFDLGPSILTMPKIFKRLFNYSNRNLEDYVTIKKLDLQIRNFFPDGTVLDFYDQIEDILKINEMVTEKDAKKLNNFMNYAKSIHDIAEKGYFNEGLDSLTSIVKYHGPFEALKKFDYFHTMQQAINKRVTNEYLREILGYFIKYVGSSSYDAPAVLTLLPQMQFEEGLWYVEGGIHKLADAMKQLAEESGVNIHLGEKVIDMHLNDSKDIESITLENGPTIYADYFISNMEVLPLYQKLLNFEQNKIDKLEKKYEPASSGYVIHLGVNKLYPQLKHHNFFFSSNSKRNYDEVFHKYKLPQDPTIYVVNPNKTDATQATNGYENIKILPHIPYIQDKPFTEAQYKAFYELILDKLESMGLTDLRKHIVYEDIWTPNRIASTYGSHKGAIYGVISDRKKNKGFKFPKHSKYVNNLYFVGGTVNPGAGMPMVTLSGMQVADMLIQKKESSD</sequence>
<evidence type="ECO:0000256" key="8">
    <source>
        <dbReference type="ARBA" id="ARBA00039159"/>
    </source>
</evidence>
<evidence type="ECO:0000256" key="1">
    <source>
        <dbReference type="ARBA" id="ARBA00001974"/>
    </source>
</evidence>
<evidence type="ECO:0000256" key="3">
    <source>
        <dbReference type="ARBA" id="ARBA00022746"/>
    </source>
</evidence>
<evidence type="ECO:0000256" key="7">
    <source>
        <dbReference type="ARBA" id="ARBA00038194"/>
    </source>
</evidence>
<dbReference type="NCBIfam" id="TIGR02734">
    <property type="entry name" value="crtI_fam"/>
    <property type="match status" value="1"/>
</dbReference>
<keyword evidence="2" id="KW-0285">Flavoprotein</keyword>
<comment type="pathway">
    <text evidence="6">Carotenoid biosynthesis; staphyloxanthin biosynthesis; staphyloxanthin from farnesyl diphosphate: step 3/5.</text>
</comment>
<evidence type="ECO:0000256" key="5">
    <source>
        <dbReference type="ARBA" id="ARBA00023002"/>
    </source>
</evidence>
<evidence type="ECO:0000256" key="9">
    <source>
        <dbReference type="ARBA" id="ARBA00041900"/>
    </source>
</evidence>
<dbReference type="Gene3D" id="3.50.50.60">
    <property type="entry name" value="FAD/NAD(P)-binding domain"/>
    <property type="match status" value="2"/>
</dbReference>
<evidence type="ECO:0000256" key="2">
    <source>
        <dbReference type="ARBA" id="ARBA00022630"/>
    </source>
</evidence>
<evidence type="ECO:0000259" key="13">
    <source>
        <dbReference type="Pfam" id="PF01593"/>
    </source>
</evidence>
<organism evidence="14 15">
    <name type="scientific">Mammaliicoccus lentus</name>
    <name type="common">Staphylococcus lentus</name>
    <dbReference type="NCBI Taxonomy" id="42858"/>
    <lineage>
        <taxon>Bacteria</taxon>
        <taxon>Bacillati</taxon>
        <taxon>Bacillota</taxon>
        <taxon>Bacilli</taxon>
        <taxon>Bacillales</taxon>
        <taxon>Staphylococcaceae</taxon>
        <taxon>Mammaliicoccus</taxon>
    </lineage>
</organism>
<evidence type="ECO:0000256" key="10">
    <source>
        <dbReference type="ARBA" id="ARBA00042619"/>
    </source>
</evidence>
<accession>A0AAX3W4R2</accession>
<dbReference type="SUPFAM" id="SSF51905">
    <property type="entry name" value="FAD/NAD(P)-binding domain"/>
    <property type="match status" value="1"/>
</dbReference>
<evidence type="ECO:0000256" key="12">
    <source>
        <dbReference type="RuleBase" id="RU362075"/>
    </source>
</evidence>
<evidence type="ECO:0000256" key="4">
    <source>
        <dbReference type="ARBA" id="ARBA00022827"/>
    </source>
</evidence>
<dbReference type="EMBL" id="CP118848">
    <property type="protein sequence ID" value="WHI59916.1"/>
    <property type="molecule type" value="Genomic_DNA"/>
</dbReference>
<feature type="domain" description="Amine oxidase" evidence="13">
    <location>
        <begin position="12"/>
        <end position="487"/>
    </location>
</feature>
<dbReference type="GO" id="GO:0016491">
    <property type="term" value="F:oxidoreductase activity"/>
    <property type="evidence" value="ECO:0007669"/>
    <property type="project" value="UniProtKB-KW"/>
</dbReference>
<gene>
    <name evidence="14" type="primary">crtI</name>
    <name evidence="14" type="ORF">PYH69_14655</name>
</gene>
<evidence type="ECO:0000313" key="14">
    <source>
        <dbReference type="EMBL" id="WHI59916.1"/>
    </source>
</evidence>
<evidence type="ECO:0000313" key="15">
    <source>
        <dbReference type="Proteomes" id="UP001223261"/>
    </source>
</evidence>
<comment type="catalytic activity">
    <reaction evidence="11">
        <text>all-trans-4,4'-diaponeurosporene + 2 AH2 + 2 O2 = 4,4'-diaponeurosporenal + 2 A + 3 H2O</text>
        <dbReference type="Rhea" id="RHEA:56104"/>
        <dbReference type="ChEBI" id="CHEBI:13193"/>
        <dbReference type="ChEBI" id="CHEBI:15377"/>
        <dbReference type="ChEBI" id="CHEBI:15379"/>
        <dbReference type="ChEBI" id="CHEBI:17499"/>
        <dbReference type="ChEBI" id="CHEBI:62743"/>
        <dbReference type="ChEBI" id="CHEBI:79065"/>
    </reaction>
</comment>
<dbReference type="AlphaFoldDB" id="A0AAX3W4R2"/>
<dbReference type="Pfam" id="PF01593">
    <property type="entry name" value="Amino_oxidase"/>
    <property type="match status" value="1"/>
</dbReference>
<keyword evidence="3 12" id="KW-0125">Carotenoid biosynthesis</keyword>
<comment type="similarity">
    <text evidence="7">Belongs to the carotenoid/retinoid oxidoreductase family. CrtP subfamily.</text>
</comment>
<dbReference type="RefSeq" id="WP_282862159.1">
    <property type="nucleotide sequence ID" value="NZ_CP118848.1"/>
</dbReference>
<name>A0AAX3W4R2_MAMLE</name>
<dbReference type="InterPro" id="IPR002937">
    <property type="entry name" value="Amino_oxidase"/>
</dbReference>
<dbReference type="PANTHER" id="PTHR43734">
    <property type="entry name" value="PHYTOENE DESATURASE"/>
    <property type="match status" value="1"/>
</dbReference>
<dbReference type="GO" id="GO:0016117">
    <property type="term" value="P:carotenoid biosynthetic process"/>
    <property type="evidence" value="ECO:0007669"/>
    <property type="project" value="UniProtKB-KW"/>
</dbReference>
<dbReference type="InterPro" id="IPR036188">
    <property type="entry name" value="FAD/NAD-bd_sf"/>
</dbReference>